<keyword evidence="1" id="KW-1133">Transmembrane helix</keyword>
<dbReference type="EMBL" id="UGGQ01000006">
    <property type="protein sequence ID" value="STO15697.1"/>
    <property type="molecule type" value="Genomic_DNA"/>
</dbReference>
<name>A0A2X1SKB7_9ACTO</name>
<protein>
    <submittedName>
        <fullName evidence="2">Uncharacterized protein</fullName>
    </submittedName>
</protein>
<evidence type="ECO:0000256" key="1">
    <source>
        <dbReference type="SAM" id="Phobius"/>
    </source>
</evidence>
<proteinExistence type="predicted"/>
<comment type="caution">
    <text evidence="2">The sequence shown here is derived from an EMBL/GenBank/DDBJ whole genome shotgun (WGS) entry which is preliminary data.</text>
</comment>
<sequence>MCNRDFEIIELENLEAPDAGELGLGIAVGVGVGILIGVVAAT</sequence>
<dbReference type="AlphaFoldDB" id="A0A2X1SKB7"/>
<accession>A0A2X1SKB7</accession>
<feature type="transmembrane region" description="Helical" evidence="1">
    <location>
        <begin position="22"/>
        <end position="41"/>
    </location>
</feature>
<reference evidence="2 3" key="1">
    <citation type="submission" date="2018-06" db="EMBL/GenBank/DDBJ databases">
        <authorList>
            <consortium name="Pathogen Informatics"/>
            <person name="Doyle S."/>
        </authorList>
    </citation>
    <scope>NUCLEOTIDE SEQUENCE [LARGE SCALE GENOMIC DNA]</scope>
    <source>
        <strain evidence="2 3">NCTC11819</strain>
    </source>
</reference>
<dbReference type="Proteomes" id="UP000255284">
    <property type="component" value="Unassembled WGS sequence"/>
</dbReference>
<keyword evidence="1" id="KW-0472">Membrane</keyword>
<gene>
    <name evidence="2" type="ORF">NCTC11819_00239</name>
</gene>
<keyword evidence="1" id="KW-0812">Transmembrane</keyword>
<organism evidence="2 3">
    <name type="scientific">Mobiluncus mulieris</name>
    <dbReference type="NCBI Taxonomy" id="2052"/>
    <lineage>
        <taxon>Bacteria</taxon>
        <taxon>Bacillati</taxon>
        <taxon>Actinomycetota</taxon>
        <taxon>Actinomycetes</taxon>
        <taxon>Actinomycetales</taxon>
        <taxon>Actinomycetaceae</taxon>
        <taxon>Mobiluncus</taxon>
    </lineage>
</organism>
<evidence type="ECO:0000313" key="2">
    <source>
        <dbReference type="EMBL" id="STO15697.1"/>
    </source>
</evidence>
<evidence type="ECO:0000313" key="3">
    <source>
        <dbReference type="Proteomes" id="UP000255284"/>
    </source>
</evidence>